<organism evidence="1 2">
    <name type="scientific">Crepidotus variabilis</name>
    <dbReference type="NCBI Taxonomy" id="179855"/>
    <lineage>
        <taxon>Eukaryota</taxon>
        <taxon>Fungi</taxon>
        <taxon>Dikarya</taxon>
        <taxon>Basidiomycota</taxon>
        <taxon>Agaricomycotina</taxon>
        <taxon>Agaricomycetes</taxon>
        <taxon>Agaricomycetidae</taxon>
        <taxon>Agaricales</taxon>
        <taxon>Agaricineae</taxon>
        <taxon>Crepidotaceae</taxon>
        <taxon>Crepidotus</taxon>
    </lineage>
</organism>
<keyword evidence="2" id="KW-1185">Reference proteome</keyword>
<reference evidence="1" key="1">
    <citation type="submission" date="2020-11" db="EMBL/GenBank/DDBJ databases">
        <authorList>
            <consortium name="DOE Joint Genome Institute"/>
            <person name="Ahrendt S."/>
            <person name="Riley R."/>
            <person name="Andreopoulos W."/>
            <person name="Labutti K."/>
            <person name="Pangilinan J."/>
            <person name="Ruiz-Duenas F.J."/>
            <person name="Barrasa J.M."/>
            <person name="Sanchez-Garcia M."/>
            <person name="Camarero S."/>
            <person name="Miyauchi S."/>
            <person name="Serrano A."/>
            <person name="Linde D."/>
            <person name="Babiker R."/>
            <person name="Drula E."/>
            <person name="Ayuso-Fernandez I."/>
            <person name="Pacheco R."/>
            <person name="Padilla G."/>
            <person name="Ferreira P."/>
            <person name="Barriuso J."/>
            <person name="Kellner H."/>
            <person name="Castanera R."/>
            <person name="Alfaro M."/>
            <person name="Ramirez L."/>
            <person name="Pisabarro A.G."/>
            <person name="Kuo A."/>
            <person name="Tritt A."/>
            <person name="Lipzen A."/>
            <person name="He G."/>
            <person name="Yan M."/>
            <person name="Ng V."/>
            <person name="Cullen D."/>
            <person name="Martin F."/>
            <person name="Rosso M.-N."/>
            <person name="Henrissat B."/>
            <person name="Hibbett D."/>
            <person name="Martinez A.T."/>
            <person name="Grigoriev I.V."/>
        </authorList>
    </citation>
    <scope>NUCLEOTIDE SEQUENCE</scope>
    <source>
        <strain evidence="1">CBS 506.95</strain>
    </source>
</reference>
<evidence type="ECO:0000313" key="2">
    <source>
        <dbReference type="Proteomes" id="UP000807306"/>
    </source>
</evidence>
<evidence type="ECO:0000313" key="1">
    <source>
        <dbReference type="EMBL" id="KAF9521850.1"/>
    </source>
</evidence>
<proteinExistence type="predicted"/>
<name>A0A9P6E3J4_9AGAR</name>
<sequence>MPTKPEKGKYSLFSDEMDTRIQAESLLAQPVGDADNFLVQYKLFSSILITTAETVFGTCKLCPKTTKNLTNGMIQLIVGKICATGSAINIAKCGPSTKASDLARRIYFTAMLDHEHNDPCNLKSKEIMLRAKKHDQWRIQHALKGSTKFLNASSFDFIPFPLIVNNLDDPHKLKAYRPKSFDNFKKKLQTLLKSGVKYKPEKYIRLDTDLLKDQMLQILDKNRDLLAFICPQMPEQIHQDLVCGLDSIYPGILVHTNTKSKGKFGKFPAVHHCIYNRYCKSGTCRRRDPAMLQKEGSQHHVNIAMSVPHASVEMKKQLEEYIQLQCVFKPLFDWITELLEKILPDSFEVLSKYIDILPCAEPVVVYPFSGFVINFNVATRLHCDWQDHDICLVLAIMDKD</sequence>
<dbReference type="Proteomes" id="UP000807306">
    <property type="component" value="Unassembled WGS sequence"/>
</dbReference>
<dbReference type="OrthoDB" id="3031173at2759"/>
<accession>A0A9P6E3J4</accession>
<dbReference type="EMBL" id="MU157982">
    <property type="protein sequence ID" value="KAF9521850.1"/>
    <property type="molecule type" value="Genomic_DNA"/>
</dbReference>
<dbReference type="AlphaFoldDB" id="A0A9P6E3J4"/>
<gene>
    <name evidence="1" type="ORF">CPB83DRAFT_900226</name>
</gene>
<protein>
    <submittedName>
        <fullName evidence="1">Uncharacterized protein</fullName>
    </submittedName>
</protein>
<comment type="caution">
    <text evidence="1">The sequence shown here is derived from an EMBL/GenBank/DDBJ whole genome shotgun (WGS) entry which is preliminary data.</text>
</comment>